<feature type="signal peptide" evidence="1">
    <location>
        <begin position="1"/>
        <end position="23"/>
    </location>
</feature>
<accession>A0AAF0DNV2</accession>
<sequence>MRRRSLLATLIFSSSALIPTVSALTCASDYEPCFANGADPDASPPSVRDGMVGFYEDLVSSVEGHSLKKRDGLAGAVDLEVGGRGASGAGRSGMQCLLLKNRKLSFCWDRFTTNYYLPDSSHGSITTGLYTTPSQDTVNLILGNYTLSSGTTGNIYSSAPDSKPNPSTLHLPSPFTAKGDGTAIPGSELGAPARTVTVTGTGGGGGPATATATGSSVVTVTVSGGAAAAPTKKGDATADGHGRSGVSLAMGVLVAAVFA</sequence>
<dbReference type="Proteomes" id="UP001219355">
    <property type="component" value="Chromosome 5"/>
</dbReference>
<gene>
    <name evidence="2" type="ORF">PRK78_007527</name>
</gene>
<keyword evidence="1" id="KW-0732">Signal</keyword>
<proteinExistence type="predicted"/>
<dbReference type="AlphaFoldDB" id="A0AAF0DNV2"/>
<evidence type="ECO:0000313" key="2">
    <source>
        <dbReference type="EMBL" id="WEW62027.1"/>
    </source>
</evidence>
<protein>
    <submittedName>
        <fullName evidence="2">Uncharacterized protein</fullName>
    </submittedName>
</protein>
<feature type="chain" id="PRO_5042251407" evidence="1">
    <location>
        <begin position="24"/>
        <end position="259"/>
    </location>
</feature>
<keyword evidence="3" id="KW-1185">Reference proteome</keyword>
<name>A0AAF0DNV2_9EURO</name>
<dbReference type="EMBL" id="CP120631">
    <property type="protein sequence ID" value="WEW62027.1"/>
    <property type="molecule type" value="Genomic_DNA"/>
</dbReference>
<evidence type="ECO:0000256" key="1">
    <source>
        <dbReference type="SAM" id="SignalP"/>
    </source>
</evidence>
<organism evidence="2 3">
    <name type="scientific">Emydomyces testavorans</name>
    <dbReference type="NCBI Taxonomy" id="2070801"/>
    <lineage>
        <taxon>Eukaryota</taxon>
        <taxon>Fungi</taxon>
        <taxon>Dikarya</taxon>
        <taxon>Ascomycota</taxon>
        <taxon>Pezizomycotina</taxon>
        <taxon>Eurotiomycetes</taxon>
        <taxon>Eurotiomycetidae</taxon>
        <taxon>Onygenales</taxon>
        <taxon>Nannizziopsiaceae</taxon>
        <taxon>Emydomyces</taxon>
    </lineage>
</organism>
<evidence type="ECO:0000313" key="3">
    <source>
        <dbReference type="Proteomes" id="UP001219355"/>
    </source>
</evidence>
<reference evidence="2" key="1">
    <citation type="submission" date="2023-03" db="EMBL/GenBank/DDBJ databases">
        <title>Emydomyces testavorans Genome Sequence.</title>
        <authorList>
            <person name="Hoyer L."/>
        </authorList>
    </citation>
    <scope>NUCLEOTIDE SEQUENCE</scope>
    <source>
        <strain evidence="2">16-2883</strain>
    </source>
</reference>